<dbReference type="Proteomes" id="UP000789525">
    <property type="component" value="Unassembled WGS sequence"/>
</dbReference>
<protein>
    <submittedName>
        <fullName evidence="1">12899_t:CDS:1</fullName>
    </submittedName>
</protein>
<reference evidence="1" key="1">
    <citation type="submission" date="2021-06" db="EMBL/GenBank/DDBJ databases">
        <authorList>
            <person name="Kallberg Y."/>
            <person name="Tangrot J."/>
            <person name="Rosling A."/>
        </authorList>
    </citation>
    <scope>NUCLEOTIDE SEQUENCE</scope>
    <source>
        <strain evidence="1">CL356</strain>
    </source>
</reference>
<proteinExistence type="predicted"/>
<name>A0ACA9NV00_9GLOM</name>
<gene>
    <name evidence="1" type="ORF">ACOLOM_LOCUS9194</name>
</gene>
<accession>A0ACA9NV00</accession>
<comment type="caution">
    <text evidence="1">The sequence shown here is derived from an EMBL/GenBank/DDBJ whole genome shotgun (WGS) entry which is preliminary data.</text>
</comment>
<organism evidence="1 2">
    <name type="scientific">Acaulospora colombiana</name>
    <dbReference type="NCBI Taxonomy" id="27376"/>
    <lineage>
        <taxon>Eukaryota</taxon>
        <taxon>Fungi</taxon>
        <taxon>Fungi incertae sedis</taxon>
        <taxon>Mucoromycota</taxon>
        <taxon>Glomeromycotina</taxon>
        <taxon>Glomeromycetes</taxon>
        <taxon>Diversisporales</taxon>
        <taxon>Acaulosporaceae</taxon>
        <taxon>Acaulospora</taxon>
    </lineage>
</organism>
<evidence type="ECO:0000313" key="2">
    <source>
        <dbReference type="Proteomes" id="UP000789525"/>
    </source>
</evidence>
<evidence type="ECO:0000313" key="1">
    <source>
        <dbReference type="EMBL" id="CAG8677285.1"/>
    </source>
</evidence>
<feature type="non-terminal residue" evidence="1">
    <location>
        <position position="1"/>
    </location>
</feature>
<sequence>VTTIVLGWWTSKSVHGFQNKEYMAVYAGVGGAQAVIAFLGAFAFALSRDVESLDNQLPNAMYQLMRMLASAIGLIFYTFPYLGIAIPFLFALYYAASAFYRRTSIETKRLDSILRSTLYANLGEALTGLSTIHAWRAQDHYLKLVDTAIGEISFISRKLRADMTVLDGQNRAYILSVLVQRWLAIRLDLLANLLVLGIGFFAVGLRKSSDPSKTGVVLSYTLAITQTLSQMVTQMARSEQEMNAVERLDHYGKLPGEAPPTTNHDPDAKWPEKGEIRFQNVDMAYRPGLPLVLKGISFDVKAGEKIGIVGRTGAGKSSMLQALFRIVEIEEGGKIEIDGINTKEIGLDILRQRLAVIPQDALLFKGTVRENIDPLNQRTDAELLSAMRRSGLLSRSEEDEGKAKAMADGTQDAVNVEVKGENSSTSRFDLGAAVSEEGSNFSAGERQLIALCRALVKESRVIVMDEATSNVDVETDAQIQRTIQQEFARCTLLCIAHRLNTIVYYDRILVLDQGHVAEFDTPLALYDREDSIFRSLCSEASLNRQDIIRIRSAVHSGHAEEIVQPVHQNETIE</sequence>
<keyword evidence="2" id="KW-1185">Reference proteome</keyword>
<dbReference type="EMBL" id="CAJVPT010025917">
    <property type="protein sequence ID" value="CAG8677285.1"/>
    <property type="molecule type" value="Genomic_DNA"/>
</dbReference>